<evidence type="ECO:0000256" key="2">
    <source>
        <dbReference type="ARBA" id="ARBA00022691"/>
    </source>
</evidence>
<evidence type="ECO:0000313" key="8">
    <source>
        <dbReference type="EMBL" id="SHJ77731.1"/>
    </source>
</evidence>
<dbReference type="SFLD" id="SFLDS00029">
    <property type="entry name" value="Radical_SAM"/>
    <property type="match status" value="1"/>
</dbReference>
<keyword evidence="4" id="KW-0408">Iron</keyword>
<name>A0A1M6M2M2_9CLOT</name>
<dbReference type="SFLD" id="SFLDG01067">
    <property type="entry name" value="SPASM/twitch_domain_containing"/>
    <property type="match status" value="1"/>
</dbReference>
<comment type="similarity">
    <text evidence="6">Belongs to the radical SAM superfamily. Anaerobic sulfatase-maturating enzyme family.</text>
</comment>
<dbReference type="Proteomes" id="UP000183952">
    <property type="component" value="Unassembled WGS sequence"/>
</dbReference>
<keyword evidence="2" id="KW-0949">S-adenosyl-L-methionine</keyword>
<sequence>MKPHFVEKDGITVAFFPDTLRFYEINKLTRNVMKDIIEGINKEHTMEQFSCDDKSYESLKKVIDENCNCGWGHNKKQNDKGVVNSGKEEVNILKKLVINITNVCNLACKYCYANGGNYCSEECMMSEDTIIKALDVFYGHYDNIENIQIFGGEPTLNPQGIEVIGKYVQEKFKDEEKEKTKLGMVSNGTVMDEKLLEIIKKYNIHVTVSLDGPESVNDKMRIFKNGKGTGRVVGDNIMRLRKFTGEPSCIESTYNRVHEEMGVKIKDIIKYGKEEFGIEHFHITPVSGNEDDEFILSNRDEFVKSVSDLMGENSGDIPINDLISTVINILKKKQVCKYLCEAGLVLLSVSVNGDVYPCFMLIDQQEYKMGNIYEDDLFLSKKYNEIKTKLINFSKFNDERCKNCFNNTICHGCIGSNYFETGNIHRQSEVNCEMHKRITEEVIVELVKKMRRSQQYTEVQ</sequence>
<dbReference type="PANTHER" id="PTHR43273">
    <property type="entry name" value="ANAEROBIC SULFATASE-MATURATING ENZYME HOMOLOG ASLB-RELATED"/>
    <property type="match status" value="1"/>
</dbReference>
<dbReference type="RefSeq" id="WP_072902826.1">
    <property type="nucleotide sequence ID" value="NZ_FRAD01000006.1"/>
</dbReference>
<dbReference type="PROSITE" id="PS51918">
    <property type="entry name" value="RADICAL_SAM"/>
    <property type="match status" value="1"/>
</dbReference>
<proteinExistence type="inferred from homology"/>
<dbReference type="Pfam" id="PF13186">
    <property type="entry name" value="SPASM"/>
    <property type="match status" value="1"/>
</dbReference>
<dbReference type="STRING" id="1121331.SAMN02745248_00921"/>
<dbReference type="InterPro" id="IPR058240">
    <property type="entry name" value="rSAM_sf"/>
</dbReference>
<evidence type="ECO:0000313" key="9">
    <source>
        <dbReference type="Proteomes" id="UP000183952"/>
    </source>
</evidence>
<dbReference type="InterPro" id="IPR007197">
    <property type="entry name" value="rSAM"/>
</dbReference>
<protein>
    <recommendedName>
        <fullName evidence="7">Radical SAM core domain-containing protein</fullName>
    </recommendedName>
</protein>
<dbReference type="InterPro" id="IPR013785">
    <property type="entry name" value="Aldolase_TIM"/>
</dbReference>
<feature type="domain" description="Radical SAM core" evidence="7">
    <location>
        <begin position="90"/>
        <end position="313"/>
    </location>
</feature>
<dbReference type="GO" id="GO:0046872">
    <property type="term" value="F:metal ion binding"/>
    <property type="evidence" value="ECO:0007669"/>
    <property type="project" value="UniProtKB-KW"/>
</dbReference>
<organism evidence="8 9">
    <name type="scientific">Hathewaya proteolytica DSM 3090</name>
    <dbReference type="NCBI Taxonomy" id="1121331"/>
    <lineage>
        <taxon>Bacteria</taxon>
        <taxon>Bacillati</taxon>
        <taxon>Bacillota</taxon>
        <taxon>Clostridia</taxon>
        <taxon>Eubacteriales</taxon>
        <taxon>Clostridiaceae</taxon>
        <taxon>Hathewaya</taxon>
    </lineage>
</organism>
<dbReference type="PANTHER" id="PTHR43273:SF3">
    <property type="entry name" value="ANAEROBIC SULFATASE-MATURATING ENZYME HOMOLOG ASLB-RELATED"/>
    <property type="match status" value="1"/>
</dbReference>
<dbReference type="InterPro" id="IPR023867">
    <property type="entry name" value="Sulphatase_maturase_rSAM"/>
</dbReference>
<keyword evidence="3" id="KW-0479">Metal-binding</keyword>
<evidence type="ECO:0000256" key="6">
    <source>
        <dbReference type="ARBA" id="ARBA00023601"/>
    </source>
</evidence>
<evidence type="ECO:0000259" key="7">
    <source>
        <dbReference type="PROSITE" id="PS51918"/>
    </source>
</evidence>
<dbReference type="AlphaFoldDB" id="A0A1M6M2M2"/>
<dbReference type="CDD" id="cd01335">
    <property type="entry name" value="Radical_SAM"/>
    <property type="match status" value="1"/>
</dbReference>
<evidence type="ECO:0000256" key="3">
    <source>
        <dbReference type="ARBA" id="ARBA00022723"/>
    </source>
</evidence>
<dbReference type="EMBL" id="FRAD01000006">
    <property type="protein sequence ID" value="SHJ77731.1"/>
    <property type="molecule type" value="Genomic_DNA"/>
</dbReference>
<dbReference type="OrthoDB" id="9808591at2"/>
<keyword evidence="9" id="KW-1185">Reference proteome</keyword>
<dbReference type="Pfam" id="PF04055">
    <property type="entry name" value="Radical_SAM"/>
    <property type="match status" value="1"/>
</dbReference>
<dbReference type="GO" id="GO:0051536">
    <property type="term" value="F:iron-sulfur cluster binding"/>
    <property type="evidence" value="ECO:0007669"/>
    <property type="project" value="UniProtKB-KW"/>
</dbReference>
<accession>A0A1M6M2M2</accession>
<evidence type="ECO:0000256" key="5">
    <source>
        <dbReference type="ARBA" id="ARBA00023014"/>
    </source>
</evidence>
<gene>
    <name evidence="8" type="ORF">SAMN02745248_00921</name>
</gene>
<dbReference type="SUPFAM" id="SSF102114">
    <property type="entry name" value="Radical SAM enzymes"/>
    <property type="match status" value="1"/>
</dbReference>
<keyword evidence="5" id="KW-0411">Iron-sulfur</keyword>
<reference evidence="8 9" key="1">
    <citation type="submission" date="2016-11" db="EMBL/GenBank/DDBJ databases">
        <authorList>
            <person name="Jaros S."/>
            <person name="Januszkiewicz K."/>
            <person name="Wedrychowicz H."/>
        </authorList>
    </citation>
    <scope>NUCLEOTIDE SEQUENCE [LARGE SCALE GENOMIC DNA]</scope>
    <source>
        <strain evidence="8 9">DSM 3090</strain>
    </source>
</reference>
<evidence type="ECO:0000256" key="4">
    <source>
        <dbReference type="ARBA" id="ARBA00023004"/>
    </source>
</evidence>
<dbReference type="SFLD" id="SFLDG01384">
    <property type="entry name" value="thioether_bond_formation_requi"/>
    <property type="match status" value="1"/>
</dbReference>
<dbReference type="InterPro" id="IPR023885">
    <property type="entry name" value="4Fe4S-binding_SPASM_dom"/>
</dbReference>
<evidence type="ECO:0000256" key="1">
    <source>
        <dbReference type="ARBA" id="ARBA00001966"/>
    </source>
</evidence>
<dbReference type="GO" id="GO:0016491">
    <property type="term" value="F:oxidoreductase activity"/>
    <property type="evidence" value="ECO:0007669"/>
    <property type="project" value="InterPro"/>
</dbReference>
<comment type="cofactor">
    <cofactor evidence="1">
        <name>[4Fe-4S] cluster</name>
        <dbReference type="ChEBI" id="CHEBI:49883"/>
    </cofactor>
</comment>
<dbReference type="SFLD" id="SFLDG01386">
    <property type="entry name" value="main_SPASM_domain-containing"/>
    <property type="match status" value="1"/>
</dbReference>
<dbReference type="NCBIfam" id="TIGR04085">
    <property type="entry name" value="rSAM_more_4Fe4S"/>
    <property type="match status" value="1"/>
</dbReference>
<dbReference type="Gene3D" id="3.20.20.70">
    <property type="entry name" value="Aldolase class I"/>
    <property type="match status" value="1"/>
</dbReference>